<evidence type="ECO:0000313" key="3">
    <source>
        <dbReference type="Proteomes" id="UP000654123"/>
    </source>
</evidence>
<comment type="caution">
    <text evidence="2">The sequence shown here is derived from an EMBL/GenBank/DDBJ whole genome shotgun (WGS) entry which is preliminary data.</text>
</comment>
<proteinExistence type="predicted"/>
<dbReference type="Proteomes" id="UP000654123">
    <property type="component" value="Unassembled WGS sequence"/>
</dbReference>
<reference evidence="2" key="1">
    <citation type="journal article" date="2014" name="Int. J. Syst. Evol. Microbiol.">
        <title>Complete genome sequence of Corynebacterium casei LMG S-19264T (=DSM 44701T), isolated from a smear-ripened cheese.</title>
        <authorList>
            <consortium name="US DOE Joint Genome Institute (JGI-PGF)"/>
            <person name="Walter F."/>
            <person name="Albersmeier A."/>
            <person name="Kalinowski J."/>
            <person name="Ruckert C."/>
        </authorList>
    </citation>
    <scope>NUCLEOTIDE SEQUENCE</scope>
    <source>
        <strain evidence="2">JCM 4335</strain>
    </source>
</reference>
<sequence length="67" mass="7499">MVRKKREGDQDQRREAALEVERAGEQPSGRGTTTGVSKQRMHKAASASHEERTATPHRGEQRSASRE</sequence>
<feature type="region of interest" description="Disordered" evidence="1">
    <location>
        <begin position="1"/>
        <end position="67"/>
    </location>
</feature>
<feature type="compositionally biased region" description="Basic and acidic residues" evidence="1">
    <location>
        <begin position="48"/>
        <end position="67"/>
    </location>
</feature>
<evidence type="ECO:0000256" key="1">
    <source>
        <dbReference type="SAM" id="MobiDB-lite"/>
    </source>
</evidence>
<evidence type="ECO:0000313" key="2">
    <source>
        <dbReference type="EMBL" id="GGQ01638.1"/>
    </source>
</evidence>
<accession>A0A918AYF9</accession>
<dbReference type="EMBL" id="BMSV01000003">
    <property type="protein sequence ID" value="GGQ01638.1"/>
    <property type="molecule type" value="Genomic_DNA"/>
</dbReference>
<keyword evidence="3" id="KW-1185">Reference proteome</keyword>
<feature type="compositionally biased region" description="Basic and acidic residues" evidence="1">
    <location>
        <begin position="1"/>
        <end position="24"/>
    </location>
</feature>
<protein>
    <submittedName>
        <fullName evidence="2">Uncharacterized protein</fullName>
    </submittedName>
</protein>
<dbReference type="RefSeq" id="WP_189531999.1">
    <property type="nucleotide sequence ID" value="NZ_BMSV01000003.1"/>
</dbReference>
<gene>
    <name evidence="2" type="ORF">GCM10010249_20120</name>
</gene>
<name>A0A918AYF9_9ACTN</name>
<dbReference type="AlphaFoldDB" id="A0A918AYF9"/>
<reference evidence="2" key="2">
    <citation type="submission" date="2020-09" db="EMBL/GenBank/DDBJ databases">
        <authorList>
            <person name="Sun Q."/>
            <person name="Ohkuma M."/>
        </authorList>
    </citation>
    <scope>NUCLEOTIDE SEQUENCE</scope>
    <source>
        <strain evidence="2">JCM 4335</strain>
    </source>
</reference>
<organism evidence="2 3">
    <name type="scientific">Streptomyces roseolilacinus</name>
    <dbReference type="NCBI Taxonomy" id="66904"/>
    <lineage>
        <taxon>Bacteria</taxon>
        <taxon>Bacillati</taxon>
        <taxon>Actinomycetota</taxon>
        <taxon>Actinomycetes</taxon>
        <taxon>Kitasatosporales</taxon>
        <taxon>Streptomycetaceae</taxon>
        <taxon>Streptomyces</taxon>
    </lineage>
</organism>